<dbReference type="SUPFAM" id="SSF48452">
    <property type="entry name" value="TPR-like"/>
    <property type="match status" value="1"/>
</dbReference>
<dbReference type="Gene3D" id="1.25.40.10">
    <property type="entry name" value="Tetratricopeptide repeat domain"/>
    <property type="match status" value="1"/>
</dbReference>
<keyword evidence="7" id="KW-1185">Reference proteome</keyword>
<dbReference type="GO" id="GO:0006355">
    <property type="term" value="P:regulation of DNA-templated transcription"/>
    <property type="evidence" value="ECO:0007669"/>
    <property type="project" value="InterPro"/>
</dbReference>
<reference evidence="7" key="1">
    <citation type="submission" date="2016-10" db="EMBL/GenBank/DDBJ databases">
        <authorList>
            <person name="Varghese N."/>
            <person name="Submissions S."/>
        </authorList>
    </citation>
    <scope>NUCLEOTIDE SEQUENCE [LARGE SCALE GENOMIC DNA]</scope>
    <source>
        <strain evidence="7">JCM 21621</strain>
    </source>
</reference>
<dbReference type="InterPro" id="IPR036388">
    <property type="entry name" value="WH-like_DNA-bd_sf"/>
</dbReference>
<proteinExistence type="predicted"/>
<dbReference type="Pfam" id="PF25873">
    <property type="entry name" value="WHD_MalT"/>
    <property type="match status" value="1"/>
</dbReference>
<evidence type="ECO:0000259" key="5">
    <source>
        <dbReference type="PROSITE" id="PS50043"/>
    </source>
</evidence>
<evidence type="ECO:0000256" key="1">
    <source>
        <dbReference type="ARBA" id="ARBA00023015"/>
    </source>
</evidence>
<evidence type="ECO:0000313" key="7">
    <source>
        <dbReference type="Proteomes" id="UP000242957"/>
    </source>
</evidence>
<dbReference type="STRING" id="198616.SAMN05216193_101145"/>
<dbReference type="PANTHER" id="PTHR44688">
    <property type="entry name" value="DNA-BINDING TRANSCRIPTIONAL ACTIVATOR DEVR_DOSR"/>
    <property type="match status" value="1"/>
</dbReference>
<keyword evidence="2" id="KW-0238">DNA-binding</keyword>
<dbReference type="AlphaFoldDB" id="A0A1G9YQP1"/>
<dbReference type="Pfam" id="PF00196">
    <property type="entry name" value="GerE"/>
    <property type="match status" value="1"/>
</dbReference>
<dbReference type="InterPro" id="IPR016032">
    <property type="entry name" value="Sig_transdc_resp-reg_C-effctor"/>
</dbReference>
<keyword evidence="1" id="KW-0805">Transcription regulation</keyword>
<feature type="region of interest" description="Disordered" evidence="4">
    <location>
        <begin position="1"/>
        <end position="29"/>
    </location>
</feature>
<dbReference type="InterPro" id="IPR000792">
    <property type="entry name" value="Tscrpt_reg_LuxR_C"/>
</dbReference>
<dbReference type="InterPro" id="IPR041617">
    <property type="entry name" value="TPR_MalT"/>
</dbReference>
<dbReference type="Gene3D" id="3.40.50.300">
    <property type="entry name" value="P-loop containing nucleotide triphosphate hydrolases"/>
    <property type="match status" value="1"/>
</dbReference>
<accession>A0A1G9YQP1</accession>
<dbReference type="SUPFAM" id="SSF46894">
    <property type="entry name" value="C-terminal effector domain of the bipartite response regulators"/>
    <property type="match status" value="1"/>
</dbReference>
<dbReference type="EMBL" id="FNIJ01000001">
    <property type="protein sequence ID" value="SDN10843.1"/>
    <property type="molecule type" value="Genomic_DNA"/>
</dbReference>
<name>A0A1G9YQP1_9PSED</name>
<dbReference type="PANTHER" id="PTHR44688:SF16">
    <property type="entry name" value="DNA-BINDING TRANSCRIPTIONAL ACTIVATOR DEVR_DOSR"/>
    <property type="match status" value="1"/>
</dbReference>
<evidence type="ECO:0000313" key="6">
    <source>
        <dbReference type="EMBL" id="SDN10843.1"/>
    </source>
</evidence>
<gene>
    <name evidence="6" type="ORF">SAMN05216193_101145</name>
</gene>
<feature type="domain" description="HTH luxR-type" evidence="5">
    <location>
        <begin position="826"/>
        <end position="891"/>
    </location>
</feature>
<dbReference type="InterPro" id="IPR011990">
    <property type="entry name" value="TPR-like_helical_dom_sf"/>
</dbReference>
<dbReference type="PRINTS" id="PR00038">
    <property type="entry name" value="HTHLUXR"/>
</dbReference>
<dbReference type="Pfam" id="PF17874">
    <property type="entry name" value="TPR_MalT"/>
    <property type="match status" value="1"/>
</dbReference>
<evidence type="ECO:0000256" key="4">
    <source>
        <dbReference type="SAM" id="MobiDB-lite"/>
    </source>
</evidence>
<organism evidence="6 7">
    <name type="scientific">Pseudomonas jinjuensis</name>
    <dbReference type="NCBI Taxonomy" id="198616"/>
    <lineage>
        <taxon>Bacteria</taxon>
        <taxon>Pseudomonadati</taxon>
        <taxon>Pseudomonadota</taxon>
        <taxon>Gammaproteobacteria</taxon>
        <taxon>Pseudomonadales</taxon>
        <taxon>Pseudomonadaceae</taxon>
        <taxon>Pseudomonas</taxon>
    </lineage>
</organism>
<dbReference type="CDD" id="cd06170">
    <property type="entry name" value="LuxR_C_like"/>
    <property type="match status" value="1"/>
</dbReference>
<protein>
    <submittedName>
        <fullName evidence="6">LuxR family transcriptional regulator, maltose regulon positive regulatory protein</fullName>
    </submittedName>
</protein>
<sequence>MPKREYPMPPTSSPEAAARDAQADRQGAAGATHGLVRQVLVEQMGKAGSARLILVHAAAGFGKSTLLRQYREHCRILGRQTAWLALDSGDNDLSRFLSRLDGLLRTPDGGEDGSESLAGGPESAYTLLESIAARQQPLTILLDDFEVLQNPSVISFVQQVLGVLPPGGCLAIASRTVPELGLGRLRVRGQLLEVNPNALRFSPEETAAFLRVHHRLALGDDDVAELHRCTEGWITALQMAAISLRGCEEPAAFIASFSGSNLDLGAYLAEQVVARQSEECRRFLLQTSVLGRFCAPLCDALTGRGDSQEMIDHLLRTHLFLFPVDDGQRWFRYHSLFAAFLVEALERQTPGAARELHRAAARWYFEANEPIPAIDHLFGAGDVEEAVRHLGGQLDTLVRDARSRLLVRWLGQVPMTTLIRRPRLRLVYGWALILGRRFAEARRLIEEGGEGLESDSINFVLLALSDRMDEACEVGSTLLERLSTEDYFHYGLVANTLAFVLLALGRHEEARRLLLRVLPHVSQYGANFMRNVAASVECILDLAQGRLANAQARLQAVAQQSGDRYTRPQLSLDMLHAVVLYELDELDRAQRLLGETLTFTMDVGVPDALISSHVLLARMAWLDGDKAATLRYLHDLETIGNETDSSRSLCSVWMERVRQAILEGRLDAAAQAMRQVDRHSGWDRPGVFMYPNDVDYPVVARMRLRIAQGQFAAAAEGLRDALADAEARGLVRRGLKLRLLHAMAVDGLGRKEEAFAVLTEALRLASHEGFLRTFLEEGPRLADLLRRWAVLHQPRSSSLGIVPAFLADLLKRLGRQADPAPQDATADDTRETLTRRELQIIRALADGQLIPEIARTMFVSENTVKTHIRNISVKLGAHSRNESLAIARARGLLD</sequence>
<evidence type="ECO:0000256" key="2">
    <source>
        <dbReference type="ARBA" id="ARBA00023125"/>
    </source>
</evidence>
<keyword evidence="3" id="KW-0804">Transcription</keyword>
<dbReference type="Proteomes" id="UP000242957">
    <property type="component" value="Unassembled WGS sequence"/>
</dbReference>
<evidence type="ECO:0000256" key="3">
    <source>
        <dbReference type="ARBA" id="ARBA00023163"/>
    </source>
</evidence>
<dbReference type="Gene3D" id="1.10.10.10">
    <property type="entry name" value="Winged helix-like DNA-binding domain superfamily/Winged helix DNA-binding domain"/>
    <property type="match status" value="1"/>
</dbReference>
<dbReference type="SMART" id="SM00421">
    <property type="entry name" value="HTH_LUXR"/>
    <property type="match status" value="1"/>
</dbReference>
<dbReference type="InterPro" id="IPR027417">
    <property type="entry name" value="P-loop_NTPase"/>
</dbReference>
<dbReference type="PROSITE" id="PS50043">
    <property type="entry name" value="HTH_LUXR_2"/>
    <property type="match status" value="1"/>
</dbReference>
<dbReference type="InterPro" id="IPR059106">
    <property type="entry name" value="WHD_MalT"/>
</dbReference>
<dbReference type="SUPFAM" id="SSF52540">
    <property type="entry name" value="P-loop containing nucleoside triphosphate hydrolases"/>
    <property type="match status" value="1"/>
</dbReference>
<dbReference type="GO" id="GO:0003677">
    <property type="term" value="F:DNA binding"/>
    <property type="evidence" value="ECO:0007669"/>
    <property type="project" value="UniProtKB-KW"/>
</dbReference>